<keyword evidence="1" id="KW-0106">Calcium</keyword>
<protein>
    <submittedName>
        <fullName evidence="5">Outer dynein arm-docking complex subunit 3 isoform A</fullName>
    </submittedName>
    <submittedName>
        <fullName evidence="6">Outer dynein arm-docking complex subunit 3 isoform B</fullName>
    </submittedName>
</protein>
<dbReference type="SMART" id="SM00450">
    <property type="entry name" value="RHOD"/>
    <property type="match status" value="1"/>
</dbReference>
<evidence type="ECO:0000259" key="3">
    <source>
        <dbReference type="PROSITE" id="PS50206"/>
    </source>
</evidence>
<dbReference type="PROSITE" id="PS50222">
    <property type="entry name" value="EF_HAND_2"/>
    <property type="match status" value="1"/>
</dbReference>
<reference evidence="6 7" key="1">
    <citation type="journal article" date="2018" name="Plant J.">
        <title>Genome sequences of Chlorella sorokiniana UTEX 1602 and Micractinium conductrix SAG 241.80: implications to maltose excretion by a green alga.</title>
        <authorList>
            <person name="Arriola M.B."/>
            <person name="Velmurugan N."/>
            <person name="Zhang Y."/>
            <person name="Plunkett M.H."/>
            <person name="Hondzo H."/>
            <person name="Barney B.M."/>
        </authorList>
    </citation>
    <scope>NUCLEOTIDE SEQUENCE [LARGE SCALE GENOMIC DNA]</scope>
    <source>
        <strain evidence="6 7">SAG 241.80</strain>
    </source>
</reference>
<dbReference type="Pfam" id="PF13499">
    <property type="entry name" value="EF-hand_7"/>
    <property type="match status" value="1"/>
</dbReference>
<dbReference type="GO" id="GO:0005739">
    <property type="term" value="C:mitochondrion"/>
    <property type="evidence" value="ECO:0007669"/>
    <property type="project" value="TreeGrafter"/>
</dbReference>
<sequence>MALINNAGGSLSSALLLTMLAWGVRWLRAELNRRKREEEACAAASRRSLGRFTACLSPVALRMLVETGPCPHHIFTLRAAGSGPHEALPPELRGALRLPESRVATVLGSAATWGEAFQGVPYPPPHAVLVFVGDTEEEELRAAASAASCGYQRALVLGGGLQQLGLGAGSGGGGAGGAPPPPQPAADLRFINRDALAVLLGMAVDESGGGGVMHAPPTTLIDVRRSDERALYGAIKGSVHIPVDQLASALALPPDQFTAQYRFPKPSPEDLVVFSCRTNVRAGWAAQLAADAGLPHSLVLRCGVYGWRIDPAVKPYRGYRLQEAPPEAEAFTVEPERFARKNETQQLRAAFEALDANHDDLICADELRAYFESAGHKAKKTEVEDMIWEVDEDCDGLVKWPEFQAMWQRCREDKAGTEPRGLYNVVLFLLHAKECGVGGEQRMALEEAMKITYLRVGKESLDAQLAAVFGTADLNSGKSLSLTQFLNCLHAHQLQQIRSRPTMTRRQGSGNSNATAASPGAPAAVAVK</sequence>
<gene>
    <name evidence="6" type="ORF">C2E20_4583</name>
</gene>
<dbReference type="Proteomes" id="UP000239649">
    <property type="component" value="Unassembled WGS sequence"/>
</dbReference>
<evidence type="ECO:0000256" key="1">
    <source>
        <dbReference type="ARBA" id="ARBA00022837"/>
    </source>
</evidence>
<proteinExistence type="predicted"/>
<reference evidence="6" key="2">
    <citation type="submission" date="2018-02" db="EMBL/GenBank/DDBJ databases">
        <authorList>
            <person name="Cohen D.B."/>
            <person name="Kent A.D."/>
        </authorList>
    </citation>
    <scope>NUCLEOTIDE SEQUENCE</scope>
    <source>
        <strain evidence="6">SAG 241.80</strain>
    </source>
</reference>
<feature type="domain" description="Rhodanese" evidence="3">
    <location>
        <begin position="214"/>
        <end position="314"/>
    </location>
</feature>
<dbReference type="Pfam" id="PF00581">
    <property type="entry name" value="Rhodanese"/>
    <property type="match status" value="1"/>
</dbReference>
<feature type="compositionally biased region" description="Polar residues" evidence="2">
    <location>
        <begin position="498"/>
        <end position="509"/>
    </location>
</feature>
<comment type="caution">
    <text evidence="6">The sequence shown here is derived from an EMBL/GenBank/DDBJ whole genome shotgun (WGS) entry which is preliminary data.</text>
</comment>
<dbReference type="EMBL" id="LHPF02000011">
    <property type="protein sequence ID" value="PSC72096.1"/>
    <property type="molecule type" value="Genomic_DNA"/>
</dbReference>
<dbReference type="PANTHER" id="PTHR44086:SF10">
    <property type="entry name" value="THIOSULFATE SULFURTRANSFERASE_RHODANESE-LIKE DOMAIN-CONTAINING PROTEIN 3"/>
    <property type="match status" value="1"/>
</dbReference>
<dbReference type="SUPFAM" id="SSF47473">
    <property type="entry name" value="EF-hand"/>
    <property type="match status" value="1"/>
</dbReference>
<feature type="domain" description="EF-hand" evidence="4">
    <location>
        <begin position="342"/>
        <end position="377"/>
    </location>
</feature>
<keyword evidence="7" id="KW-1185">Reference proteome</keyword>
<dbReference type="EMBL" id="LHPF02000011">
    <property type="protein sequence ID" value="PSC72095.1"/>
    <property type="molecule type" value="Genomic_DNA"/>
</dbReference>
<accession>A0A2P6VDC1</accession>
<dbReference type="GO" id="GO:0005509">
    <property type="term" value="F:calcium ion binding"/>
    <property type="evidence" value="ECO:0007669"/>
    <property type="project" value="InterPro"/>
</dbReference>
<evidence type="ECO:0000313" key="7">
    <source>
        <dbReference type="Proteomes" id="UP000239649"/>
    </source>
</evidence>
<dbReference type="AlphaFoldDB" id="A0A2P6VDC1"/>
<dbReference type="CDD" id="cd00051">
    <property type="entry name" value="EFh"/>
    <property type="match status" value="1"/>
</dbReference>
<organism evidence="6 7">
    <name type="scientific">Micractinium conductrix</name>
    <dbReference type="NCBI Taxonomy" id="554055"/>
    <lineage>
        <taxon>Eukaryota</taxon>
        <taxon>Viridiplantae</taxon>
        <taxon>Chlorophyta</taxon>
        <taxon>core chlorophytes</taxon>
        <taxon>Trebouxiophyceae</taxon>
        <taxon>Chlorellales</taxon>
        <taxon>Chlorellaceae</taxon>
        <taxon>Chlorella clade</taxon>
        <taxon>Micractinium</taxon>
    </lineage>
</organism>
<evidence type="ECO:0000256" key="2">
    <source>
        <dbReference type="SAM" id="MobiDB-lite"/>
    </source>
</evidence>
<feature type="compositionally biased region" description="Low complexity" evidence="2">
    <location>
        <begin position="510"/>
        <end position="528"/>
    </location>
</feature>
<dbReference type="GO" id="GO:0004792">
    <property type="term" value="F:thiosulfate-cyanide sulfurtransferase activity"/>
    <property type="evidence" value="ECO:0007669"/>
    <property type="project" value="TreeGrafter"/>
</dbReference>
<dbReference type="Gene3D" id="1.10.238.10">
    <property type="entry name" value="EF-hand"/>
    <property type="match status" value="1"/>
</dbReference>
<dbReference type="STRING" id="554055.A0A2P6VDC1"/>
<evidence type="ECO:0000259" key="4">
    <source>
        <dbReference type="PROSITE" id="PS50222"/>
    </source>
</evidence>
<evidence type="ECO:0000313" key="5">
    <source>
        <dbReference type="EMBL" id="PSC72095.1"/>
    </source>
</evidence>
<name>A0A2P6VDC1_9CHLO</name>
<dbReference type="InterPro" id="IPR036873">
    <property type="entry name" value="Rhodanese-like_dom_sf"/>
</dbReference>
<dbReference type="InterPro" id="IPR001763">
    <property type="entry name" value="Rhodanese-like_dom"/>
</dbReference>
<dbReference type="PANTHER" id="PTHR44086">
    <property type="entry name" value="THIOSULFATE SULFURTRANSFERASE RDL2, MITOCHONDRIAL-RELATED"/>
    <property type="match status" value="1"/>
</dbReference>
<dbReference type="PROSITE" id="PS00018">
    <property type="entry name" value="EF_HAND_1"/>
    <property type="match status" value="1"/>
</dbReference>
<dbReference type="SMART" id="SM00054">
    <property type="entry name" value="EFh"/>
    <property type="match status" value="3"/>
</dbReference>
<dbReference type="OrthoDB" id="566238at2759"/>
<dbReference type="InterPro" id="IPR002048">
    <property type="entry name" value="EF_hand_dom"/>
</dbReference>
<evidence type="ECO:0000313" key="6">
    <source>
        <dbReference type="EMBL" id="PSC72096.1"/>
    </source>
</evidence>
<feature type="region of interest" description="Disordered" evidence="2">
    <location>
        <begin position="498"/>
        <end position="528"/>
    </location>
</feature>
<dbReference type="Gene3D" id="3.40.250.10">
    <property type="entry name" value="Rhodanese-like domain"/>
    <property type="match status" value="1"/>
</dbReference>
<dbReference type="InterPro" id="IPR011992">
    <property type="entry name" value="EF-hand-dom_pair"/>
</dbReference>
<dbReference type="SUPFAM" id="SSF52821">
    <property type="entry name" value="Rhodanese/Cell cycle control phosphatase"/>
    <property type="match status" value="1"/>
</dbReference>
<dbReference type="InterPro" id="IPR018247">
    <property type="entry name" value="EF_Hand_1_Ca_BS"/>
</dbReference>
<dbReference type="PROSITE" id="PS50206">
    <property type="entry name" value="RHODANESE_3"/>
    <property type="match status" value="1"/>
</dbReference>